<gene>
    <name evidence="2" type="ORF">J2Z34_000909</name>
</gene>
<proteinExistence type="predicted"/>
<evidence type="ECO:0000313" key="3">
    <source>
        <dbReference type="Proteomes" id="UP001519271"/>
    </source>
</evidence>
<feature type="transmembrane region" description="Helical" evidence="1">
    <location>
        <begin position="12"/>
        <end position="31"/>
    </location>
</feature>
<evidence type="ECO:0000313" key="2">
    <source>
        <dbReference type="EMBL" id="MBP1918437.1"/>
    </source>
</evidence>
<organism evidence="2 3">
    <name type="scientific">Youngiibacter multivorans</name>
    <dbReference type="NCBI Taxonomy" id="937251"/>
    <lineage>
        <taxon>Bacteria</taxon>
        <taxon>Bacillati</taxon>
        <taxon>Bacillota</taxon>
        <taxon>Clostridia</taxon>
        <taxon>Eubacteriales</taxon>
        <taxon>Clostridiaceae</taxon>
        <taxon>Youngiibacter</taxon>
    </lineage>
</organism>
<accession>A0ABS4G1R8</accession>
<feature type="transmembrane region" description="Helical" evidence="1">
    <location>
        <begin position="95"/>
        <end position="115"/>
    </location>
</feature>
<evidence type="ECO:0000256" key="1">
    <source>
        <dbReference type="SAM" id="Phobius"/>
    </source>
</evidence>
<dbReference type="RefSeq" id="WP_209458668.1">
    <property type="nucleotide sequence ID" value="NZ_JAGGKC010000005.1"/>
</dbReference>
<keyword evidence="1" id="KW-1133">Transmembrane helix</keyword>
<sequence>MYDDRNKRDKDRFIKGLIIAFVLMVVGPAIFGVIGSLIIALLSVSFGLLVAALALIASPLLILLLPGTILLGLPAAALFFMGIGVLALFVLSFTLVIRIIKSIVMGIIGIIKNIFRRF</sequence>
<comment type="caution">
    <text evidence="2">The sequence shown here is derived from an EMBL/GenBank/DDBJ whole genome shotgun (WGS) entry which is preliminary data.</text>
</comment>
<feature type="transmembrane region" description="Helical" evidence="1">
    <location>
        <begin position="37"/>
        <end position="62"/>
    </location>
</feature>
<dbReference type="EMBL" id="JAGGKC010000005">
    <property type="protein sequence ID" value="MBP1918437.1"/>
    <property type="molecule type" value="Genomic_DNA"/>
</dbReference>
<name>A0ABS4G1R8_9CLOT</name>
<keyword evidence="3" id="KW-1185">Reference proteome</keyword>
<keyword evidence="1" id="KW-0812">Transmembrane</keyword>
<keyword evidence="1" id="KW-0472">Membrane</keyword>
<reference evidence="2 3" key="1">
    <citation type="submission" date="2021-03" db="EMBL/GenBank/DDBJ databases">
        <title>Genomic Encyclopedia of Type Strains, Phase IV (KMG-IV): sequencing the most valuable type-strain genomes for metagenomic binning, comparative biology and taxonomic classification.</title>
        <authorList>
            <person name="Goeker M."/>
        </authorList>
    </citation>
    <scope>NUCLEOTIDE SEQUENCE [LARGE SCALE GENOMIC DNA]</scope>
    <source>
        <strain evidence="2 3">DSM 6139</strain>
    </source>
</reference>
<feature type="transmembrane region" description="Helical" evidence="1">
    <location>
        <begin position="69"/>
        <end position="89"/>
    </location>
</feature>
<protein>
    <submittedName>
        <fullName evidence="2">Membrane protein</fullName>
    </submittedName>
</protein>
<dbReference type="Proteomes" id="UP001519271">
    <property type="component" value="Unassembled WGS sequence"/>
</dbReference>